<sequence length="77" mass="8204">MIRPSAVSRPNTARIRWNEASGLLSHAVSAPRIDEARPSRLGRDERVFFAAPASVAAVLLSELRGIALLTPPGRSGS</sequence>
<dbReference type="Proteomes" id="UP001501747">
    <property type="component" value="Unassembled WGS sequence"/>
</dbReference>
<keyword evidence="2" id="KW-1185">Reference proteome</keyword>
<name>A0ABP7THF1_9PSEU</name>
<accession>A0ABP7THF1</accession>
<organism evidence="1 2">
    <name type="scientific">Allokutzneria multivorans</name>
    <dbReference type="NCBI Taxonomy" id="1142134"/>
    <lineage>
        <taxon>Bacteria</taxon>
        <taxon>Bacillati</taxon>
        <taxon>Actinomycetota</taxon>
        <taxon>Actinomycetes</taxon>
        <taxon>Pseudonocardiales</taxon>
        <taxon>Pseudonocardiaceae</taxon>
        <taxon>Allokutzneria</taxon>
    </lineage>
</organism>
<evidence type="ECO:0000313" key="1">
    <source>
        <dbReference type="EMBL" id="GAA4026110.1"/>
    </source>
</evidence>
<reference evidence="2" key="1">
    <citation type="journal article" date="2019" name="Int. J. Syst. Evol. Microbiol.">
        <title>The Global Catalogue of Microorganisms (GCM) 10K type strain sequencing project: providing services to taxonomists for standard genome sequencing and annotation.</title>
        <authorList>
            <consortium name="The Broad Institute Genomics Platform"/>
            <consortium name="The Broad Institute Genome Sequencing Center for Infectious Disease"/>
            <person name="Wu L."/>
            <person name="Ma J."/>
        </authorList>
    </citation>
    <scope>NUCLEOTIDE SEQUENCE [LARGE SCALE GENOMIC DNA]</scope>
    <source>
        <strain evidence="2">JCM 17342</strain>
    </source>
</reference>
<dbReference type="EMBL" id="BAABAL010000019">
    <property type="protein sequence ID" value="GAA4026110.1"/>
    <property type="molecule type" value="Genomic_DNA"/>
</dbReference>
<evidence type="ECO:0000313" key="2">
    <source>
        <dbReference type="Proteomes" id="UP001501747"/>
    </source>
</evidence>
<comment type="caution">
    <text evidence="1">The sequence shown here is derived from an EMBL/GenBank/DDBJ whole genome shotgun (WGS) entry which is preliminary data.</text>
</comment>
<gene>
    <name evidence="1" type="ORF">GCM10022247_58570</name>
</gene>
<proteinExistence type="predicted"/>
<protein>
    <submittedName>
        <fullName evidence="1">Uncharacterized protein</fullName>
    </submittedName>
</protein>